<dbReference type="InterPro" id="IPR036179">
    <property type="entry name" value="Ig-like_dom_sf"/>
</dbReference>
<evidence type="ECO:0000256" key="1">
    <source>
        <dbReference type="ARBA" id="ARBA00022729"/>
    </source>
</evidence>
<evidence type="ECO:0000313" key="10">
    <source>
        <dbReference type="Proteomes" id="UP000002279"/>
    </source>
</evidence>
<name>A0A6I8NHN3_ORNAN</name>
<evidence type="ECO:0000313" key="9">
    <source>
        <dbReference type="Ensembl" id="ENSOANP00000040617.1"/>
    </source>
</evidence>
<keyword evidence="1 7" id="KW-0732">Signal</keyword>
<dbReference type="OMA" id="LCLHLGW"/>
<dbReference type="PANTHER" id="PTHR19343">
    <property type="entry name" value="T CELL RECEPTOR ALPHA VARIABLE 1-2"/>
    <property type="match status" value="1"/>
</dbReference>
<dbReference type="SUPFAM" id="SSF48726">
    <property type="entry name" value="Immunoglobulin"/>
    <property type="match status" value="1"/>
</dbReference>
<keyword evidence="10" id="KW-1185">Reference proteome</keyword>
<dbReference type="GeneTree" id="ENSGT00940000163224"/>
<dbReference type="InterPro" id="IPR013106">
    <property type="entry name" value="Ig_V-set"/>
</dbReference>
<dbReference type="InterPro" id="IPR007110">
    <property type="entry name" value="Ig-like_dom"/>
</dbReference>
<accession>A0A6I8NHN3</accession>
<feature type="chain" id="PRO_5026217813" description="Ig-like domain-containing protein" evidence="7">
    <location>
        <begin position="22"/>
        <end position="116"/>
    </location>
</feature>
<evidence type="ECO:0000256" key="6">
    <source>
        <dbReference type="ARBA" id="ARBA00043266"/>
    </source>
</evidence>
<proteinExistence type="predicted"/>
<dbReference type="AlphaFoldDB" id="A0A6I8NHN3"/>
<sequence length="116" mass="12865">MEKPLGALLLILGLQLGWVSGLDEVEQTPPSLTIQEGEDGIMNCSYKASNFQGLQWYRQYAGKGPEFLFILWLNGDNKKEGRLTANLRTEGSVSSLLIRDSHLEDSASYLCAVETQ</sequence>
<reference evidence="9" key="2">
    <citation type="submission" date="2025-09" db="UniProtKB">
        <authorList>
            <consortium name="Ensembl"/>
        </authorList>
    </citation>
    <scope>IDENTIFICATION</scope>
    <source>
        <strain evidence="9">Glennie</strain>
    </source>
</reference>
<protein>
    <recommendedName>
        <fullName evidence="8">Ig-like domain-containing protein</fullName>
    </recommendedName>
</protein>
<dbReference type="PROSITE" id="PS50835">
    <property type="entry name" value="IG_LIKE"/>
    <property type="match status" value="1"/>
</dbReference>
<dbReference type="InterPro" id="IPR013783">
    <property type="entry name" value="Ig-like_fold"/>
</dbReference>
<dbReference type="GO" id="GO:0009617">
    <property type="term" value="P:response to bacterium"/>
    <property type="evidence" value="ECO:0000318"/>
    <property type="project" value="GO_Central"/>
</dbReference>
<dbReference type="InParanoid" id="A0A6I8NHN3"/>
<keyword evidence="4" id="KW-0675">Receptor</keyword>
<keyword evidence="3" id="KW-1064">Adaptive immunity</keyword>
<feature type="signal peptide" evidence="7">
    <location>
        <begin position="1"/>
        <end position="21"/>
    </location>
</feature>
<dbReference type="GO" id="GO:0002250">
    <property type="term" value="P:adaptive immune response"/>
    <property type="evidence" value="ECO:0007669"/>
    <property type="project" value="UniProtKB-KW"/>
</dbReference>
<dbReference type="FunCoup" id="A0A6I8NHN3">
    <property type="interactions" value="118"/>
</dbReference>
<keyword evidence="2" id="KW-0391">Immunity</keyword>
<evidence type="ECO:0000256" key="3">
    <source>
        <dbReference type="ARBA" id="ARBA00023130"/>
    </source>
</evidence>
<dbReference type="GO" id="GO:0042101">
    <property type="term" value="C:T cell receptor complex"/>
    <property type="evidence" value="ECO:0007669"/>
    <property type="project" value="UniProtKB-KW"/>
</dbReference>
<dbReference type="Pfam" id="PF07686">
    <property type="entry name" value="V-set"/>
    <property type="match status" value="1"/>
</dbReference>
<dbReference type="Ensembl" id="ENSOANT00000074096.1">
    <property type="protein sequence ID" value="ENSOANP00000040617.1"/>
    <property type="gene ID" value="ENSOANG00000047451.1"/>
</dbReference>
<keyword evidence="5" id="KW-0393">Immunoglobulin domain</keyword>
<evidence type="ECO:0000256" key="4">
    <source>
        <dbReference type="ARBA" id="ARBA00023170"/>
    </source>
</evidence>
<evidence type="ECO:0000256" key="2">
    <source>
        <dbReference type="ARBA" id="ARBA00022859"/>
    </source>
</evidence>
<keyword evidence="6" id="KW-1279">T cell receptor</keyword>
<dbReference type="PANTHER" id="PTHR19343:SF13">
    <property type="entry name" value="T CELL RECEPTOR ALPHA VARIABLE 21"/>
    <property type="match status" value="1"/>
</dbReference>
<reference evidence="9" key="1">
    <citation type="submission" date="2025-08" db="UniProtKB">
        <authorList>
            <consortium name="Ensembl"/>
        </authorList>
    </citation>
    <scope>IDENTIFICATION</scope>
    <source>
        <strain evidence="9">Glennie</strain>
    </source>
</reference>
<dbReference type="CDD" id="cd04983">
    <property type="entry name" value="IgV_TCR_alpha"/>
    <property type="match status" value="1"/>
</dbReference>
<evidence type="ECO:0000256" key="5">
    <source>
        <dbReference type="ARBA" id="ARBA00023319"/>
    </source>
</evidence>
<dbReference type="Gene3D" id="2.60.40.10">
    <property type="entry name" value="Immunoglobulins"/>
    <property type="match status" value="1"/>
</dbReference>
<dbReference type="InterPro" id="IPR051006">
    <property type="entry name" value="TCR_variable_domain"/>
</dbReference>
<evidence type="ECO:0000259" key="8">
    <source>
        <dbReference type="PROSITE" id="PS50835"/>
    </source>
</evidence>
<evidence type="ECO:0000256" key="7">
    <source>
        <dbReference type="SAM" id="SignalP"/>
    </source>
</evidence>
<dbReference type="Proteomes" id="UP000002279">
    <property type="component" value="Unplaced"/>
</dbReference>
<organism evidence="9 10">
    <name type="scientific">Ornithorhynchus anatinus</name>
    <name type="common">Duckbill platypus</name>
    <dbReference type="NCBI Taxonomy" id="9258"/>
    <lineage>
        <taxon>Eukaryota</taxon>
        <taxon>Metazoa</taxon>
        <taxon>Chordata</taxon>
        <taxon>Craniata</taxon>
        <taxon>Vertebrata</taxon>
        <taxon>Euteleostomi</taxon>
        <taxon>Mammalia</taxon>
        <taxon>Monotremata</taxon>
        <taxon>Ornithorhynchidae</taxon>
        <taxon>Ornithorhynchus</taxon>
    </lineage>
</organism>
<feature type="domain" description="Ig-like" evidence="8">
    <location>
        <begin position="23"/>
        <end position="116"/>
    </location>
</feature>
<dbReference type="SMART" id="SM00406">
    <property type="entry name" value="IGv"/>
    <property type="match status" value="1"/>
</dbReference>